<dbReference type="InterPro" id="IPR050109">
    <property type="entry name" value="HTH-type_TetR-like_transc_reg"/>
</dbReference>
<dbReference type="GO" id="GO:0003677">
    <property type="term" value="F:DNA binding"/>
    <property type="evidence" value="ECO:0007669"/>
    <property type="project" value="UniProtKB-KW"/>
</dbReference>
<evidence type="ECO:0000256" key="1">
    <source>
        <dbReference type="ARBA" id="ARBA00023125"/>
    </source>
</evidence>
<organism evidence="3 4">
    <name type="scientific">Caballeronia hypogeia</name>
    <dbReference type="NCBI Taxonomy" id="1777140"/>
    <lineage>
        <taxon>Bacteria</taxon>
        <taxon>Pseudomonadati</taxon>
        <taxon>Pseudomonadota</taxon>
        <taxon>Betaproteobacteria</taxon>
        <taxon>Burkholderiales</taxon>
        <taxon>Burkholderiaceae</taxon>
        <taxon>Caballeronia</taxon>
    </lineage>
</organism>
<dbReference type="PANTHER" id="PTHR30328:SF54">
    <property type="entry name" value="HTH-TYPE TRANSCRIPTIONAL REPRESSOR SCO4008"/>
    <property type="match status" value="1"/>
</dbReference>
<evidence type="ECO:0000313" key="4">
    <source>
        <dbReference type="Proteomes" id="UP000054851"/>
    </source>
</evidence>
<name>A0A158AQY7_9BURK</name>
<evidence type="ECO:0000259" key="2">
    <source>
        <dbReference type="Pfam" id="PF17938"/>
    </source>
</evidence>
<keyword evidence="4" id="KW-1185">Reference proteome</keyword>
<dbReference type="Pfam" id="PF17938">
    <property type="entry name" value="TetR_C_29"/>
    <property type="match status" value="1"/>
</dbReference>
<proteinExistence type="predicted"/>
<feature type="domain" description="HTH-type transcriptional repressor NicS C-terminal" evidence="2">
    <location>
        <begin position="38"/>
        <end position="148"/>
    </location>
</feature>
<dbReference type="PANTHER" id="PTHR30328">
    <property type="entry name" value="TRANSCRIPTIONAL REPRESSOR"/>
    <property type="match status" value="1"/>
</dbReference>
<comment type="caution">
    <text evidence="3">The sequence shown here is derived from an EMBL/GenBank/DDBJ whole genome shotgun (WGS) entry which is preliminary data.</text>
</comment>
<dbReference type="STRING" id="1777140.AWB79_02686"/>
<reference evidence="3" key="1">
    <citation type="submission" date="2016-01" db="EMBL/GenBank/DDBJ databases">
        <authorList>
            <person name="Peeters C."/>
        </authorList>
    </citation>
    <scope>NUCLEOTIDE SEQUENCE</scope>
    <source>
        <strain evidence="3">LMG 29322</strain>
    </source>
</reference>
<sequence length="155" mass="17529">MLYYYFQSKGGLYVAVLETMYAEFARHEVSLDLAGLQPAAAIRTLAFIWDYFRANPRWLNLINNGNLHEGRYLKRSPKLTEAISPVIDLVRATLARGAAIGDFRADVDALDFHVTLAAMGYYPVSNRFTLKAFVGRDYSEPSVIEAETELQVKRC</sequence>
<dbReference type="InterPro" id="IPR036271">
    <property type="entry name" value="Tet_transcr_reg_TetR-rel_C_sf"/>
</dbReference>
<gene>
    <name evidence="3" type="ORF">AWB79_02686</name>
</gene>
<protein>
    <submittedName>
        <fullName evidence="3">TetR family transcriptional regulator</fullName>
    </submittedName>
</protein>
<keyword evidence="1" id="KW-0238">DNA-binding</keyword>
<dbReference type="EMBL" id="FCOA02000007">
    <property type="protein sequence ID" value="SAK60165.1"/>
    <property type="molecule type" value="Genomic_DNA"/>
</dbReference>
<dbReference type="AlphaFoldDB" id="A0A158AQY7"/>
<dbReference type="InterPro" id="IPR041474">
    <property type="entry name" value="NicS_C"/>
</dbReference>
<accession>A0A158AQY7</accession>
<dbReference type="Proteomes" id="UP000054851">
    <property type="component" value="Unassembled WGS sequence"/>
</dbReference>
<dbReference type="SUPFAM" id="SSF48498">
    <property type="entry name" value="Tetracyclin repressor-like, C-terminal domain"/>
    <property type="match status" value="1"/>
</dbReference>
<evidence type="ECO:0000313" key="3">
    <source>
        <dbReference type="EMBL" id="SAK60165.1"/>
    </source>
</evidence>
<dbReference type="Gene3D" id="1.10.357.10">
    <property type="entry name" value="Tetracycline Repressor, domain 2"/>
    <property type="match status" value="1"/>
</dbReference>